<accession>A2SRQ1</accession>
<dbReference type="AlphaFoldDB" id="A2SRQ1"/>
<dbReference type="EMBL" id="CP000559">
    <property type="protein sequence ID" value="ABN07007.1"/>
    <property type="molecule type" value="Genomic_DNA"/>
</dbReference>
<keyword evidence="1" id="KW-0472">Membrane</keyword>
<reference evidence="2 3" key="1">
    <citation type="journal article" date="2009" name="Stand. Genomic Sci.">
        <title>Complete genome sequence of Methanocorpusculum labreanum type strain Z.</title>
        <authorList>
            <person name="Anderson I.J."/>
            <person name="Sieprawska-Lupa M."/>
            <person name="Goltsman E."/>
            <person name="Lapidus A."/>
            <person name="Copeland A."/>
            <person name="Glavina Del Rio T."/>
            <person name="Tice H."/>
            <person name="Dalin E."/>
            <person name="Barry K."/>
            <person name="Pitluck S."/>
            <person name="Hauser L."/>
            <person name="Land M."/>
            <person name="Lucas S."/>
            <person name="Richardson P."/>
            <person name="Whitman W.B."/>
            <person name="Kyrpides N.C."/>
        </authorList>
    </citation>
    <scope>NUCLEOTIDE SEQUENCE [LARGE SCALE GENOMIC DNA]</scope>
    <source>
        <strain evidence="3">ATCC 43576 / DSM 4855 / Z</strain>
    </source>
</reference>
<dbReference type="HOGENOM" id="CLU_1773207_0_0_2"/>
<keyword evidence="1" id="KW-1133">Transmembrane helix</keyword>
<evidence type="ECO:0000313" key="3">
    <source>
        <dbReference type="Proteomes" id="UP000000365"/>
    </source>
</evidence>
<proteinExistence type="predicted"/>
<evidence type="ECO:0000313" key="2">
    <source>
        <dbReference type="EMBL" id="ABN07007.1"/>
    </source>
</evidence>
<sequence length="146" mass="15585">MTVATFLDVFWDYFSGKTLPAPTLIGFALGLAIAILLTIIVSMFILNTYSGGAYIIKIVGLTASSDDQQIELELVSGKDMAGLVLLDVYINGIKAEPVNLPETYSPGIRITYKIPPNIGDTIYSVIVVGTFKDGVVADLYNSTTAG</sequence>
<protein>
    <recommendedName>
        <fullName evidence="4">Archaeal Type IV pilin N-terminal domain-containing protein</fullName>
    </recommendedName>
</protein>
<keyword evidence="1" id="KW-0812">Transmembrane</keyword>
<evidence type="ECO:0000256" key="1">
    <source>
        <dbReference type="SAM" id="Phobius"/>
    </source>
</evidence>
<organism evidence="2 3">
    <name type="scientific">Methanocorpusculum labreanum (strain ATCC 43576 / DSM 4855 / Z)</name>
    <dbReference type="NCBI Taxonomy" id="410358"/>
    <lineage>
        <taxon>Archaea</taxon>
        <taxon>Methanobacteriati</taxon>
        <taxon>Methanobacteriota</taxon>
        <taxon>Stenosarchaea group</taxon>
        <taxon>Methanomicrobia</taxon>
        <taxon>Methanomicrobiales</taxon>
        <taxon>Methanocorpusculaceae</taxon>
        <taxon>Methanocorpusculum</taxon>
    </lineage>
</organism>
<evidence type="ECO:0008006" key="4">
    <source>
        <dbReference type="Google" id="ProtNLM"/>
    </source>
</evidence>
<keyword evidence="3" id="KW-1185">Reference proteome</keyword>
<gene>
    <name evidence="2" type="ordered locus">Mlab_0836</name>
</gene>
<feature type="transmembrane region" description="Helical" evidence="1">
    <location>
        <begin position="24"/>
        <end position="46"/>
    </location>
</feature>
<dbReference type="Proteomes" id="UP000000365">
    <property type="component" value="Chromosome"/>
</dbReference>
<dbReference type="KEGG" id="mla:Mlab_0836"/>
<name>A2SRQ1_METLZ</name>